<dbReference type="Gene3D" id="3.80.10.10">
    <property type="entry name" value="Ribonuclease Inhibitor"/>
    <property type="match status" value="1"/>
</dbReference>
<dbReference type="InterPro" id="IPR003591">
    <property type="entry name" value="Leu-rich_rpt_typical-subtyp"/>
</dbReference>
<dbReference type="EMBL" id="UINC01002978">
    <property type="protein sequence ID" value="SVA02175.1"/>
    <property type="molecule type" value="Genomic_DNA"/>
</dbReference>
<protein>
    <recommendedName>
        <fullName evidence="3">Secretion system C-terminal sorting domain-containing protein</fullName>
    </recommendedName>
</protein>
<gene>
    <name evidence="4" type="ORF">METZ01_LOCUS55029</name>
</gene>
<keyword evidence="2" id="KW-0677">Repeat</keyword>
<dbReference type="Pfam" id="PF00560">
    <property type="entry name" value="LRR_1"/>
    <property type="match status" value="2"/>
</dbReference>
<evidence type="ECO:0000256" key="2">
    <source>
        <dbReference type="ARBA" id="ARBA00022737"/>
    </source>
</evidence>
<keyword evidence="1" id="KW-0433">Leucine-rich repeat</keyword>
<accession>A0A381SDM4</accession>
<dbReference type="NCBIfam" id="TIGR04183">
    <property type="entry name" value="Por_Secre_tail"/>
    <property type="match status" value="1"/>
</dbReference>
<feature type="domain" description="Secretion system C-terminal sorting" evidence="3">
    <location>
        <begin position="276"/>
        <end position="352"/>
    </location>
</feature>
<organism evidence="4">
    <name type="scientific">marine metagenome</name>
    <dbReference type="NCBI Taxonomy" id="408172"/>
    <lineage>
        <taxon>unclassified sequences</taxon>
        <taxon>metagenomes</taxon>
        <taxon>ecological metagenomes</taxon>
    </lineage>
</organism>
<dbReference type="PROSITE" id="PS51450">
    <property type="entry name" value="LRR"/>
    <property type="match status" value="2"/>
</dbReference>
<evidence type="ECO:0000259" key="3">
    <source>
        <dbReference type="Pfam" id="PF18962"/>
    </source>
</evidence>
<dbReference type="SUPFAM" id="SSF52058">
    <property type="entry name" value="L domain-like"/>
    <property type="match status" value="1"/>
</dbReference>
<dbReference type="AlphaFoldDB" id="A0A381SDM4"/>
<dbReference type="SMART" id="SM00369">
    <property type="entry name" value="LRR_TYP"/>
    <property type="match status" value="3"/>
</dbReference>
<sequence length="355" mass="40467">MKKLTIIIIISIFTEWGFAQCDSAYTYFSELPDNVTILVGDSCFYNDDIAVLDSMVSQNNLDYGSSLELGTQTWFNGRLRFLVAGNYGNSSGVNDTIYTLPENIGDLTDLASLYLEWNRISELPESFSEMTGLFSCYLNNNVLTSIGDSIGNLLNLYFLDLGYNELPSIPESICNLENLSYLWLFNNNLETLPDCFCNMNIDWNNDDNGGYPYFAIGANNLCDSVASCVSESEHFELSLDQFYYSFPVYSPQDCDSTTTYIDKDFLPYQYNVSAPYPNPFNPAVTLDLNIPYDRKMDVMIYDIMGNEVETISRNTIYEKGLHSIVWRADNYPSGVYYIKFSDGIDVRIRKMIFMK</sequence>
<name>A0A381SDM4_9ZZZZ</name>
<dbReference type="PANTHER" id="PTHR48051:SF36">
    <property type="entry name" value="CASPASE FAMILY P20 DOMAIN-CONTAINING PROTEIN"/>
    <property type="match status" value="1"/>
</dbReference>
<dbReference type="Pfam" id="PF18962">
    <property type="entry name" value="Por_Secre_tail"/>
    <property type="match status" value="1"/>
</dbReference>
<dbReference type="GO" id="GO:0005737">
    <property type="term" value="C:cytoplasm"/>
    <property type="evidence" value="ECO:0007669"/>
    <property type="project" value="TreeGrafter"/>
</dbReference>
<dbReference type="InterPro" id="IPR026444">
    <property type="entry name" value="Secre_tail"/>
</dbReference>
<dbReference type="PANTHER" id="PTHR48051">
    <property type="match status" value="1"/>
</dbReference>
<evidence type="ECO:0000313" key="4">
    <source>
        <dbReference type="EMBL" id="SVA02175.1"/>
    </source>
</evidence>
<evidence type="ECO:0000256" key="1">
    <source>
        <dbReference type="ARBA" id="ARBA00022614"/>
    </source>
</evidence>
<reference evidence="4" key="1">
    <citation type="submission" date="2018-05" db="EMBL/GenBank/DDBJ databases">
        <authorList>
            <person name="Lanie J.A."/>
            <person name="Ng W.-L."/>
            <person name="Kazmierczak K.M."/>
            <person name="Andrzejewski T.M."/>
            <person name="Davidsen T.M."/>
            <person name="Wayne K.J."/>
            <person name="Tettelin H."/>
            <person name="Glass J.I."/>
            <person name="Rusch D."/>
            <person name="Podicherti R."/>
            <person name="Tsui H.-C.T."/>
            <person name="Winkler M.E."/>
        </authorList>
    </citation>
    <scope>NUCLEOTIDE SEQUENCE</scope>
</reference>
<dbReference type="InterPro" id="IPR032675">
    <property type="entry name" value="LRR_dom_sf"/>
</dbReference>
<dbReference type="InterPro" id="IPR050216">
    <property type="entry name" value="LRR_domain-containing"/>
</dbReference>
<proteinExistence type="predicted"/>
<dbReference type="InterPro" id="IPR001611">
    <property type="entry name" value="Leu-rich_rpt"/>
</dbReference>